<dbReference type="OrthoDB" id="6696222at2759"/>
<dbReference type="InterPro" id="IPR042178">
    <property type="entry name" value="Serpin_sf_1"/>
</dbReference>
<keyword evidence="7" id="KW-0325">Glycoprotein</keyword>
<dbReference type="Proteomes" id="UP000007266">
    <property type="component" value="Linkage group 5"/>
</dbReference>
<evidence type="ECO:0000313" key="11">
    <source>
        <dbReference type="Proteomes" id="UP000007266"/>
    </source>
</evidence>
<dbReference type="HOGENOM" id="CLU_023330_0_2_1"/>
<keyword evidence="11" id="KW-1185">Reference proteome</keyword>
<dbReference type="EMBL" id="KQ971343">
    <property type="protein sequence ID" value="EFA04601.2"/>
    <property type="molecule type" value="Genomic_DNA"/>
</dbReference>
<evidence type="ECO:0000256" key="1">
    <source>
        <dbReference type="ARBA" id="ARBA00004613"/>
    </source>
</evidence>
<dbReference type="SMART" id="SM00093">
    <property type="entry name" value="SERPIN"/>
    <property type="match status" value="1"/>
</dbReference>
<dbReference type="InterPro" id="IPR023796">
    <property type="entry name" value="Serpin_dom"/>
</dbReference>
<dbReference type="CDD" id="cd19601">
    <property type="entry name" value="serpin42Da-like"/>
    <property type="match status" value="1"/>
</dbReference>
<proteinExistence type="inferred from homology"/>
<dbReference type="eggNOG" id="KOG2392">
    <property type="taxonomic scope" value="Eukaryota"/>
</dbReference>
<dbReference type="GO" id="GO:0004867">
    <property type="term" value="F:serine-type endopeptidase inhibitor activity"/>
    <property type="evidence" value="ECO:0007669"/>
    <property type="project" value="UniProtKB-KW"/>
</dbReference>
<dbReference type="STRING" id="7070.D6WLU0"/>
<dbReference type="GO" id="GO:0005615">
    <property type="term" value="C:extracellular space"/>
    <property type="evidence" value="ECO:0000318"/>
    <property type="project" value="GO_Central"/>
</dbReference>
<comment type="subcellular location">
    <subcellularLocation>
        <location evidence="1">Secreted</location>
    </subcellularLocation>
</comment>
<evidence type="ECO:0000256" key="8">
    <source>
        <dbReference type="RuleBase" id="RU000411"/>
    </source>
</evidence>
<sequence length="385" mass="43077">MTATPESQILQANASFALNLYEILSRKKGNIFFSPLSVHAVLSMLYQGAQGETAQALAHALKNPDVKSTAEGYRDVIAHLGSLKDVTLLTANKIYGNQAKSKFLKAFEDCVVKNFGSEIELLDLGEPKGAARIVNKWVEDKTREKIKNIVNEALFNNKNLSLVLINAIYFKGDWLSTFKEQSTKKDKFYLEDKTAIEVEMMHQKEHFYYKDDQELGAQIIEMPYKGSTVKMMIILPKDGIGKLEEKLPKTDLKKLTDGLKRTELHLFVPKFKMEETIKLNQILIELGLKPIFDMNQADFKGILDTSSLQDNIFVSEVIQKAFVEVNETGTVAAAATRAAMVLGCAPGAPKPVIFRVDKPAVFLIVASHGEERNVLFLGRLSQPEY</sequence>
<evidence type="ECO:0000256" key="7">
    <source>
        <dbReference type="ARBA" id="ARBA00023180"/>
    </source>
</evidence>
<keyword evidence="3" id="KW-0964">Secreted</keyword>
<evidence type="ECO:0000256" key="3">
    <source>
        <dbReference type="ARBA" id="ARBA00022525"/>
    </source>
</evidence>
<evidence type="ECO:0000259" key="9">
    <source>
        <dbReference type="SMART" id="SM00093"/>
    </source>
</evidence>
<evidence type="ECO:0000313" key="10">
    <source>
        <dbReference type="EMBL" id="EFA04601.2"/>
    </source>
</evidence>
<dbReference type="InterPro" id="IPR036186">
    <property type="entry name" value="Serpin_sf"/>
</dbReference>
<dbReference type="FunCoup" id="D6WLU0">
    <property type="interactions" value="81"/>
</dbReference>
<keyword evidence="5" id="KW-0732">Signal</keyword>
<keyword evidence="6" id="KW-0722">Serine protease inhibitor</keyword>
<dbReference type="InterPro" id="IPR042185">
    <property type="entry name" value="Serpin_sf_2"/>
</dbReference>
<dbReference type="SUPFAM" id="SSF56574">
    <property type="entry name" value="Serpins"/>
    <property type="match status" value="1"/>
</dbReference>
<gene>
    <name evidence="10" type="primary">AUGUSTUS-3.0.2_13389</name>
    <name evidence="10" type="ORF">TcasGA2_TC013389</name>
</gene>
<dbReference type="GO" id="GO:0050776">
    <property type="term" value="P:regulation of immune response"/>
    <property type="evidence" value="ECO:0000318"/>
    <property type="project" value="GO_Central"/>
</dbReference>
<organism evidence="10 11">
    <name type="scientific">Tribolium castaneum</name>
    <name type="common">Red flour beetle</name>
    <dbReference type="NCBI Taxonomy" id="7070"/>
    <lineage>
        <taxon>Eukaryota</taxon>
        <taxon>Metazoa</taxon>
        <taxon>Ecdysozoa</taxon>
        <taxon>Arthropoda</taxon>
        <taxon>Hexapoda</taxon>
        <taxon>Insecta</taxon>
        <taxon>Pterygota</taxon>
        <taxon>Neoptera</taxon>
        <taxon>Endopterygota</taxon>
        <taxon>Coleoptera</taxon>
        <taxon>Polyphaga</taxon>
        <taxon>Cucujiformia</taxon>
        <taxon>Tenebrionidae</taxon>
        <taxon>Tenebrionidae incertae sedis</taxon>
        <taxon>Tribolium</taxon>
    </lineage>
</organism>
<dbReference type="Gene3D" id="3.30.497.10">
    <property type="entry name" value="Antithrombin, subunit I, domain 2"/>
    <property type="match status" value="1"/>
</dbReference>
<comment type="similarity">
    <text evidence="2 8">Belongs to the serpin family.</text>
</comment>
<dbReference type="FunFam" id="3.30.497.10:FF:000031">
    <property type="entry name" value="Putative salivary serpin"/>
    <property type="match status" value="1"/>
</dbReference>
<evidence type="ECO:0000256" key="5">
    <source>
        <dbReference type="ARBA" id="ARBA00022729"/>
    </source>
</evidence>
<dbReference type="AlphaFoldDB" id="D6WLU0"/>
<dbReference type="FunFam" id="2.30.39.10:FF:000030">
    <property type="entry name" value="Serpin 2"/>
    <property type="match status" value="1"/>
</dbReference>
<dbReference type="PANTHER" id="PTHR11461">
    <property type="entry name" value="SERINE PROTEASE INHIBITOR, SERPIN"/>
    <property type="match status" value="1"/>
</dbReference>
<accession>D6WLU0</accession>
<dbReference type="Pfam" id="PF00079">
    <property type="entry name" value="Serpin"/>
    <property type="match status" value="1"/>
</dbReference>
<reference evidence="10 11" key="1">
    <citation type="journal article" date="2008" name="Nature">
        <title>The genome of the model beetle and pest Tribolium castaneum.</title>
        <authorList>
            <consortium name="Tribolium Genome Sequencing Consortium"/>
            <person name="Richards S."/>
            <person name="Gibbs R.A."/>
            <person name="Weinstock G.M."/>
            <person name="Brown S.J."/>
            <person name="Denell R."/>
            <person name="Beeman R.W."/>
            <person name="Gibbs R."/>
            <person name="Beeman R.W."/>
            <person name="Brown S.J."/>
            <person name="Bucher G."/>
            <person name="Friedrich M."/>
            <person name="Grimmelikhuijzen C.J."/>
            <person name="Klingler M."/>
            <person name="Lorenzen M."/>
            <person name="Richards S."/>
            <person name="Roth S."/>
            <person name="Schroder R."/>
            <person name="Tautz D."/>
            <person name="Zdobnov E.M."/>
            <person name="Muzny D."/>
            <person name="Gibbs R.A."/>
            <person name="Weinstock G.M."/>
            <person name="Attaway T."/>
            <person name="Bell S."/>
            <person name="Buhay C.J."/>
            <person name="Chandrabose M.N."/>
            <person name="Chavez D."/>
            <person name="Clerk-Blankenburg K.P."/>
            <person name="Cree A."/>
            <person name="Dao M."/>
            <person name="Davis C."/>
            <person name="Chacko J."/>
            <person name="Dinh H."/>
            <person name="Dugan-Rocha S."/>
            <person name="Fowler G."/>
            <person name="Garner T.T."/>
            <person name="Garnes J."/>
            <person name="Gnirke A."/>
            <person name="Hawes A."/>
            <person name="Hernandez J."/>
            <person name="Hines S."/>
            <person name="Holder M."/>
            <person name="Hume J."/>
            <person name="Jhangiani S.N."/>
            <person name="Joshi V."/>
            <person name="Khan Z.M."/>
            <person name="Jackson L."/>
            <person name="Kovar C."/>
            <person name="Kowis A."/>
            <person name="Lee S."/>
            <person name="Lewis L.R."/>
            <person name="Margolis J."/>
            <person name="Morgan M."/>
            <person name="Nazareth L.V."/>
            <person name="Nguyen N."/>
            <person name="Okwuonu G."/>
            <person name="Parker D."/>
            <person name="Richards S."/>
            <person name="Ruiz S.J."/>
            <person name="Santibanez J."/>
            <person name="Savard J."/>
            <person name="Scherer S.E."/>
            <person name="Schneider B."/>
            <person name="Sodergren E."/>
            <person name="Tautz D."/>
            <person name="Vattahil S."/>
            <person name="Villasana D."/>
            <person name="White C.S."/>
            <person name="Wright R."/>
            <person name="Park Y."/>
            <person name="Beeman R.W."/>
            <person name="Lord J."/>
            <person name="Oppert B."/>
            <person name="Lorenzen M."/>
            <person name="Brown S."/>
            <person name="Wang L."/>
            <person name="Savard J."/>
            <person name="Tautz D."/>
            <person name="Richards S."/>
            <person name="Weinstock G."/>
            <person name="Gibbs R.A."/>
            <person name="Liu Y."/>
            <person name="Worley K."/>
            <person name="Weinstock G."/>
            <person name="Elsik C.G."/>
            <person name="Reese J.T."/>
            <person name="Elhaik E."/>
            <person name="Landan G."/>
            <person name="Graur D."/>
            <person name="Arensburger P."/>
            <person name="Atkinson P."/>
            <person name="Beeman R.W."/>
            <person name="Beidler J."/>
            <person name="Brown S.J."/>
            <person name="Demuth J.P."/>
            <person name="Drury D.W."/>
            <person name="Du Y.Z."/>
            <person name="Fujiwara H."/>
            <person name="Lorenzen M."/>
            <person name="Maselli V."/>
            <person name="Osanai M."/>
            <person name="Park Y."/>
            <person name="Robertson H.M."/>
            <person name="Tu Z."/>
            <person name="Wang J.J."/>
            <person name="Wang S."/>
            <person name="Richards S."/>
            <person name="Song H."/>
            <person name="Zhang L."/>
            <person name="Sodergren E."/>
            <person name="Werner D."/>
            <person name="Stanke M."/>
            <person name="Morgenstern B."/>
            <person name="Solovyev V."/>
            <person name="Kosarev P."/>
            <person name="Brown G."/>
            <person name="Chen H.C."/>
            <person name="Ermolaeva O."/>
            <person name="Hlavina W."/>
            <person name="Kapustin Y."/>
            <person name="Kiryutin B."/>
            <person name="Kitts P."/>
            <person name="Maglott D."/>
            <person name="Pruitt K."/>
            <person name="Sapojnikov V."/>
            <person name="Souvorov A."/>
            <person name="Mackey A.J."/>
            <person name="Waterhouse R.M."/>
            <person name="Wyder S."/>
            <person name="Zdobnov E.M."/>
            <person name="Zdobnov E.M."/>
            <person name="Wyder S."/>
            <person name="Kriventseva E.V."/>
            <person name="Kadowaki T."/>
            <person name="Bork P."/>
            <person name="Aranda M."/>
            <person name="Bao R."/>
            <person name="Beermann A."/>
            <person name="Berns N."/>
            <person name="Bolognesi R."/>
            <person name="Bonneton F."/>
            <person name="Bopp D."/>
            <person name="Brown S.J."/>
            <person name="Bucher G."/>
            <person name="Butts T."/>
            <person name="Chaumot A."/>
            <person name="Denell R.E."/>
            <person name="Ferrier D.E."/>
            <person name="Friedrich M."/>
            <person name="Gordon C.M."/>
            <person name="Jindra M."/>
            <person name="Klingler M."/>
            <person name="Lan Q."/>
            <person name="Lattorff H.M."/>
            <person name="Laudet V."/>
            <person name="von Levetsow C."/>
            <person name="Liu Z."/>
            <person name="Lutz R."/>
            <person name="Lynch J.A."/>
            <person name="da Fonseca R.N."/>
            <person name="Posnien N."/>
            <person name="Reuter R."/>
            <person name="Roth S."/>
            <person name="Savard J."/>
            <person name="Schinko J.B."/>
            <person name="Schmitt C."/>
            <person name="Schoppmeier M."/>
            <person name="Schroder R."/>
            <person name="Shippy T.D."/>
            <person name="Simonnet F."/>
            <person name="Marques-Souza H."/>
            <person name="Tautz D."/>
            <person name="Tomoyasu Y."/>
            <person name="Trauner J."/>
            <person name="Van der Zee M."/>
            <person name="Vervoort M."/>
            <person name="Wittkopp N."/>
            <person name="Wimmer E.A."/>
            <person name="Yang X."/>
            <person name="Jones A.K."/>
            <person name="Sattelle D.B."/>
            <person name="Ebert P.R."/>
            <person name="Nelson D."/>
            <person name="Scott J.G."/>
            <person name="Beeman R.W."/>
            <person name="Muthukrishnan S."/>
            <person name="Kramer K.J."/>
            <person name="Arakane Y."/>
            <person name="Beeman R.W."/>
            <person name="Zhu Q."/>
            <person name="Hogenkamp D."/>
            <person name="Dixit R."/>
            <person name="Oppert B."/>
            <person name="Jiang H."/>
            <person name="Zou Z."/>
            <person name="Marshall J."/>
            <person name="Elpidina E."/>
            <person name="Vinokurov K."/>
            <person name="Oppert C."/>
            <person name="Zou Z."/>
            <person name="Evans J."/>
            <person name="Lu Z."/>
            <person name="Zhao P."/>
            <person name="Sumathipala N."/>
            <person name="Altincicek B."/>
            <person name="Vilcinskas A."/>
            <person name="Williams M."/>
            <person name="Hultmark D."/>
            <person name="Hetru C."/>
            <person name="Jiang H."/>
            <person name="Grimmelikhuijzen C.J."/>
            <person name="Hauser F."/>
            <person name="Cazzamali G."/>
            <person name="Williamson M."/>
            <person name="Park Y."/>
            <person name="Li B."/>
            <person name="Tanaka Y."/>
            <person name="Predel R."/>
            <person name="Neupert S."/>
            <person name="Schachtner J."/>
            <person name="Verleyen P."/>
            <person name="Raible F."/>
            <person name="Bork P."/>
            <person name="Friedrich M."/>
            <person name="Walden K.K."/>
            <person name="Robertson H.M."/>
            <person name="Angeli S."/>
            <person name="Foret S."/>
            <person name="Bucher G."/>
            <person name="Schuetz S."/>
            <person name="Maleszka R."/>
            <person name="Wimmer E.A."/>
            <person name="Beeman R.W."/>
            <person name="Lorenzen M."/>
            <person name="Tomoyasu Y."/>
            <person name="Miller S.C."/>
            <person name="Grossmann D."/>
            <person name="Bucher G."/>
        </authorList>
    </citation>
    <scope>NUCLEOTIDE SEQUENCE [LARGE SCALE GENOMIC DNA]</scope>
    <source>
        <strain evidence="10 11">Georgia GA2</strain>
    </source>
</reference>
<reference evidence="10 11" key="2">
    <citation type="journal article" date="2010" name="Nucleic Acids Res.">
        <title>BeetleBase in 2010: revisions to provide comprehensive genomic information for Tribolium castaneum.</title>
        <authorList>
            <person name="Kim H.S."/>
            <person name="Murphy T."/>
            <person name="Xia J."/>
            <person name="Caragea D."/>
            <person name="Park Y."/>
            <person name="Beeman R.W."/>
            <person name="Lorenzen M.D."/>
            <person name="Butcher S."/>
            <person name="Manak J.R."/>
            <person name="Brown S.J."/>
        </authorList>
    </citation>
    <scope>GENOME REANNOTATION</scope>
    <source>
        <strain evidence="10 11">Georgia GA2</strain>
    </source>
</reference>
<keyword evidence="4" id="KW-0646">Protease inhibitor</keyword>
<dbReference type="KEGG" id="tca:662707"/>
<evidence type="ECO:0000256" key="4">
    <source>
        <dbReference type="ARBA" id="ARBA00022690"/>
    </source>
</evidence>
<protein>
    <submittedName>
        <fullName evidence="10">Serpin peptidase inhibitor 29</fullName>
    </submittedName>
</protein>
<dbReference type="PANTHER" id="PTHR11461:SF211">
    <property type="entry name" value="GH10112P-RELATED"/>
    <property type="match status" value="1"/>
</dbReference>
<dbReference type="InParanoid" id="D6WLU0"/>
<evidence type="ECO:0000256" key="2">
    <source>
        <dbReference type="ARBA" id="ARBA00009500"/>
    </source>
</evidence>
<dbReference type="InterPro" id="IPR000215">
    <property type="entry name" value="Serpin_fam"/>
</dbReference>
<dbReference type="OMA" id="IERMNIC"/>
<name>D6WLU0_TRICA</name>
<feature type="domain" description="Serpin" evidence="9">
    <location>
        <begin position="18"/>
        <end position="383"/>
    </location>
</feature>
<dbReference type="Gene3D" id="2.30.39.10">
    <property type="entry name" value="Alpha-1-antitrypsin, domain 1"/>
    <property type="match status" value="1"/>
</dbReference>
<evidence type="ECO:0000256" key="6">
    <source>
        <dbReference type="ARBA" id="ARBA00022900"/>
    </source>
</evidence>